<dbReference type="InterPro" id="IPR017853">
    <property type="entry name" value="GH"/>
</dbReference>
<dbReference type="InterPro" id="IPR001547">
    <property type="entry name" value="Glyco_hydro_5"/>
</dbReference>
<keyword evidence="4 5" id="KW-0326">Glycosidase</keyword>
<dbReference type="Proteomes" id="UP001055025">
    <property type="component" value="Unassembled WGS sequence"/>
</dbReference>
<dbReference type="Gene3D" id="3.20.20.80">
    <property type="entry name" value="Glycosidases"/>
    <property type="match status" value="1"/>
</dbReference>
<evidence type="ECO:0000256" key="4">
    <source>
        <dbReference type="ARBA" id="ARBA00023295"/>
    </source>
</evidence>
<dbReference type="Pfam" id="PF00150">
    <property type="entry name" value="Cellulase"/>
    <property type="match status" value="1"/>
</dbReference>
<dbReference type="RefSeq" id="WP_265590831.1">
    <property type="nucleotide sequence ID" value="NZ_BQKC01000001.1"/>
</dbReference>
<feature type="compositionally biased region" description="Basic and acidic residues" evidence="6">
    <location>
        <begin position="50"/>
        <end position="62"/>
    </location>
</feature>
<name>A0AAV5B2S9_9ACTN</name>
<comment type="caution">
    <text evidence="9">The sequence shown here is derived from an EMBL/GenBank/DDBJ whole genome shotgun (WGS) entry which is preliminary data.</text>
</comment>
<dbReference type="EMBL" id="BQKC01000001">
    <property type="protein sequence ID" value="GJM55557.1"/>
    <property type="molecule type" value="Genomic_DNA"/>
</dbReference>
<dbReference type="SUPFAM" id="SSF51445">
    <property type="entry name" value="(Trans)glycosidases"/>
    <property type="match status" value="1"/>
</dbReference>
<dbReference type="EC" id="3.2.1.4" evidence="2"/>
<dbReference type="AlphaFoldDB" id="A0AAV5B2S9"/>
<dbReference type="PROSITE" id="PS00659">
    <property type="entry name" value="GLYCOSYL_HYDROL_F5"/>
    <property type="match status" value="1"/>
</dbReference>
<evidence type="ECO:0000256" key="1">
    <source>
        <dbReference type="ARBA" id="ARBA00000966"/>
    </source>
</evidence>
<proteinExistence type="inferred from homology"/>
<comment type="similarity">
    <text evidence="5">Belongs to the glycosyl hydrolase 5 (cellulase A) family.</text>
</comment>
<keyword evidence="10" id="KW-1185">Reference proteome</keyword>
<comment type="catalytic activity">
    <reaction evidence="1">
        <text>Endohydrolysis of (1-&gt;4)-beta-D-glucosidic linkages in cellulose, lichenin and cereal beta-D-glucans.</text>
        <dbReference type="EC" id="3.2.1.4"/>
    </reaction>
</comment>
<gene>
    <name evidence="9" type="ORF">ATOP_12120</name>
</gene>
<feature type="region of interest" description="Disordered" evidence="6">
    <location>
        <begin position="28"/>
        <end position="78"/>
    </location>
</feature>
<evidence type="ECO:0000256" key="6">
    <source>
        <dbReference type="SAM" id="MobiDB-lite"/>
    </source>
</evidence>
<feature type="signal peptide" evidence="7">
    <location>
        <begin position="1"/>
        <end position="24"/>
    </location>
</feature>
<dbReference type="InterPro" id="IPR018087">
    <property type="entry name" value="Glyco_hydro_5_CS"/>
</dbReference>
<evidence type="ECO:0000256" key="3">
    <source>
        <dbReference type="ARBA" id="ARBA00022801"/>
    </source>
</evidence>
<evidence type="ECO:0000313" key="9">
    <source>
        <dbReference type="EMBL" id="GJM55557.1"/>
    </source>
</evidence>
<keyword evidence="7" id="KW-0732">Signal</keyword>
<dbReference type="GO" id="GO:0000272">
    <property type="term" value="P:polysaccharide catabolic process"/>
    <property type="evidence" value="ECO:0007669"/>
    <property type="project" value="InterPro"/>
</dbReference>
<evidence type="ECO:0000256" key="7">
    <source>
        <dbReference type="SAM" id="SignalP"/>
    </source>
</evidence>
<organism evidence="9 10">
    <name type="scientific">Granulimonas faecalis</name>
    <dbReference type="NCBI Taxonomy" id="2894155"/>
    <lineage>
        <taxon>Bacteria</taxon>
        <taxon>Bacillati</taxon>
        <taxon>Actinomycetota</taxon>
        <taxon>Coriobacteriia</taxon>
        <taxon>Coriobacteriales</taxon>
        <taxon>Kribbibacteriaceae</taxon>
        <taxon>Granulimonas</taxon>
    </lineage>
</organism>
<dbReference type="PANTHER" id="PTHR34142">
    <property type="entry name" value="ENDO-BETA-1,4-GLUCANASE A"/>
    <property type="match status" value="1"/>
</dbReference>
<reference evidence="9" key="1">
    <citation type="journal article" date="2022" name="Int. J. Syst. Evol. Microbiol.">
        <title>Granulimonas faecalis gen. nov., sp. nov., and Leptogranulimonas caecicola gen. nov., sp. nov., novel lactate-producing Atopobiaceae bacteria isolated from mouse intestines, and an emended description of the family Atopobiaceae.</title>
        <authorList>
            <person name="Morinaga K."/>
            <person name="Kusada H."/>
            <person name="Sakamoto S."/>
            <person name="Murakami T."/>
            <person name="Toyoda A."/>
            <person name="Mori H."/>
            <person name="Meng X.Y."/>
            <person name="Takashino M."/>
            <person name="Murotomi K."/>
            <person name="Tamaki H."/>
        </authorList>
    </citation>
    <scope>NUCLEOTIDE SEQUENCE</scope>
    <source>
        <strain evidence="9">OPF53</strain>
    </source>
</reference>
<feature type="chain" id="PRO_5043517657" description="cellulase" evidence="7">
    <location>
        <begin position="25"/>
        <end position="366"/>
    </location>
</feature>
<evidence type="ECO:0000256" key="5">
    <source>
        <dbReference type="RuleBase" id="RU361153"/>
    </source>
</evidence>
<sequence>MTVRIPLRAVAVALGMCLCLGLAACPAPSEPPVSQDPAEDAPAAAPAEDGDAHTQEDRETRDAAPSVTGELRVEGSRLVGEDGRPVQLRGVSTHGLAWYPDYVNETLFKELRSDWGASVVRLAMYTEESGGYCTDGDQGRLEDLVAAGVEAAAEADLYAIVDWHVLSEGDPNAHLDEAKDFFGRMAERLGDRPNVIYEICNEPNGDTSWDDVRRYANEVIPVIREHAPGAVVIVGTPTWSQEVDKAAAEPLAFDNVMYALHFYAAAHQQDLRDRLQTVVEAGLPVFVSEFGVCDASGSGAVDLASADAWVDLMDSLDVSFVCWNLSNKDESSALFKAGCAKTSGFEREDLSAEGQWLWEVLHGERE</sequence>
<feature type="domain" description="Glycoside hydrolase family 5" evidence="8">
    <location>
        <begin position="80"/>
        <end position="328"/>
    </location>
</feature>
<evidence type="ECO:0000259" key="8">
    <source>
        <dbReference type="Pfam" id="PF00150"/>
    </source>
</evidence>
<dbReference type="PANTHER" id="PTHR34142:SF1">
    <property type="entry name" value="GLYCOSIDE HYDROLASE FAMILY 5 DOMAIN-CONTAINING PROTEIN"/>
    <property type="match status" value="1"/>
</dbReference>
<dbReference type="GO" id="GO:0008810">
    <property type="term" value="F:cellulase activity"/>
    <property type="evidence" value="ECO:0007669"/>
    <property type="project" value="UniProtKB-EC"/>
</dbReference>
<evidence type="ECO:0000256" key="2">
    <source>
        <dbReference type="ARBA" id="ARBA00012601"/>
    </source>
</evidence>
<dbReference type="PROSITE" id="PS51257">
    <property type="entry name" value="PROKAR_LIPOPROTEIN"/>
    <property type="match status" value="1"/>
</dbReference>
<accession>A0AAV5B2S9</accession>
<evidence type="ECO:0000313" key="10">
    <source>
        <dbReference type="Proteomes" id="UP001055025"/>
    </source>
</evidence>
<keyword evidence="3 5" id="KW-0378">Hydrolase</keyword>
<protein>
    <recommendedName>
        <fullName evidence="2">cellulase</fullName>
        <ecNumber evidence="2">3.2.1.4</ecNumber>
    </recommendedName>
</protein>